<evidence type="ECO:0000256" key="6">
    <source>
        <dbReference type="ARBA" id="ARBA00022679"/>
    </source>
</evidence>
<dbReference type="GO" id="GO:0005694">
    <property type="term" value="C:chromosome"/>
    <property type="evidence" value="ECO:0007669"/>
    <property type="project" value="UniProtKB-SubCell"/>
</dbReference>
<keyword evidence="8" id="KW-0479">Metal-binding</keyword>
<dbReference type="InterPro" id="IPR001214">
    <property type="entry name" value="SET_dom"/>
</dbReference>
<dbReference type="InterPro" id="IPR000313">
    <property type="entry name" value="PWWP_dom"/>
</dbReference>
<reference evidence="12" key="1">
    <citation type="submission" date="2022-08" db="UniProtKB">
        <authorList>
            <consortium name="EnsemblMetazoa"/>
        </authorList>
    </citation>
    <scope>IDENTIFICATION</scope>
    <source>
        <strain evidence="12">Israel</strain>
    </source>
</reference>
<evidence type="ECO:0000256" key="4">
    <source>
        <dbReference type="ARBA" id="ARBA00022553"/>
    </source>
</evidence>
<keyword evidence="11" id="KW-0539">Nucleus</keyword>
<name>A0A1B0DB53_PHLPP</name>
<evidence type="ECO:0000256" key="1">
    <source>
        <dbReference type="ARBA" id="ARBA00004123"/>
    </source>
</evidence>
<dbReference type="InterPro" id="IPR019786">
    <property type="entry name" value="Zinc_finger_PHD-type_CS"/>
</dbReference>
<dbReference type="InterPro" id="IPR013083">
    <property type="entry name" value="Znf_RING/FYVE/PHD"/>
</dbReference>
<dbReference type="GO" id="GO:0008270">
    <property type="term" value="F:zinc ion binding"/>
    <property type="evidence" value="ECO:0007669"/>
    <property type="project" value="UniProtKB-KW"/>
</dbReference>
<keyword evidence="7" id="KW-0949">S-adenosyl-L-methionine</keyword>
<evidence type="ECO:0000313" key="12">
    <source>
        <dbReference type="EnsemblMetazoa" id="PPAI004950-PA"/>
    </source>
</evidence>
<dbReference type="SUPFAM" id="SSF63748">
    <property type="entry name" value="Tudor/PWWP/MBT"/>
    <property type="match status" value="1"/>
</dbReference>
<evidence type="ECO:0000256" key="9">
    <source>
        <dbReference type="ARBA" id="ARBA00022771"/>
    </source>
</evidence>
<keyword evidence="3" id="KW-0158">Chromosome</keyword>
<dbReference type="GO" id="GO:0032259">
    <property type="term" value="P:methylation"/>
    <property type="evidence" value="ECO:0007669"/>
    <property type="project" value="UniProtKB-KW"/>
</dbReference>
<proteinExistence type="predicted"/>
<comment type="subcellular location">
    <subcellularLocation>
        <location evidence="2">Chromosome</location>
    </subcellularLocation>
    <subcellularLocation>
        <location evidence="1">Nucleus</location>
    </subcellularLocation>
</comment>
<dbReference type="PROSITE" id="PS51215">
    <property type="entry name" value="AWS"/>
    <property type="match status" value="1"/>
</dbReference>
<evidence type="ECO:0000256" key="2">
    <source>
        <dbReference type="ARBA" id="ARBA00004286"/>
    </source>
</evidence>
<dbReference type="InterPro" id="IPR001965">
    <property type="entry name" value="Znf_PHD"/>
</dbReference>
<keyword evidence="5" id="KW-0489">Methyltransferase</keyword>
<dbReference type="Pfam" id="PF00855">
    <property type="entry name" value="PWWP"/>
    <property type="match status" value="1"/>
</dbReference>
<evidence type="ECO:0000256" key="3">
    <source>
        <dbReference type="ARBA" id="ARBA00022454"/>
    </source>
</evidence>
<organism evidence="12 13">
    <name type="scientific">Phlebotomus papatasi</name>
    <name type="common">Sandfly</name>
    <dbReference type="NCBI Taxonomy" id="29031"/>
    <lineage>
        <taxon>Eukaryota</taxon>
        <taxon>Metazoa</taxon>
        <taxon>Ecdysozoa</taxon>
        <taxon>Arthropoda</taxon>
        <taxon>Hexapoda</taxon>
        <taxon>Insecta</taxon>
        <taxon>Pterygota</taxon>
        <taxon>Neoptera</taxon>
        <taxon>Endopterygota</taxon>
        <taxon>Diptera</taxon>
        <taxon>Nematocera</taxon>
        <taxon>Psychodoidea</taxon>
        <taxon>Psychodidae</taxon>
        <taxon>Phlebotomus</taxon>
        <taxon>Phlebotomus</taxon>
    </lineage>
</organism>
<dbReference type="PROSITE" id="PS50280">
    <property type="entry name" value="SET"/>
    <property type="match status" value="1"/>
</dbReference>
<dbReference type="EnsemblMetazoa" id="PPAI004950-RA">
    <property type="protein sequence ID" value="PPAI004950-PA"/>
    <property type="gene ID" value="PPAI004950"/>
</dbReference>
<keyword evidence="9" id="KW-0863">Zinc-finger</keyword>
<dbReference type="SUPFAM" id="SSF57903">
    <property type="entry name" value="FYVE/PHD zinc finger"/>
    <property type="match status" value="1"/>
</dbReference>
<dbReference type="Proteomes" id="UP000092462">
    <property type="component" value="Unassembled WGS sequence"/>
</dbReference>
<dbReference type="Gene3D" id="2.170.270.10">
    <property type="entry name" value="SET domain"/>
    <property type="match status" value="1"/>
</dbReference>
<dbReference type="SMART" id="SM00317">
    <property type="entry name" value="SET"/>
    <property type="match status" value="1"/>
</dbReference>
<dbReference type="InterPro" id="IPR003616">
    <property type="entry name" value="Post-SET_dom"/>
</dbReference>
<evidence type="ECO:0000256" key="7">
    <source>
        <dbReference type="ARBA" id="ARBA00022691"/>
    </source>
</evidence>
<dbReference type="EMBL" id="AJVK01000753">
    <property type="status" value="NOT_ANNOTATED_CDS"/>
    <property type="molecule type" value="Genomic_DNA"/>
</dbReference>
<keyword evidence="4" id="KW-0597">Phosphoprotein</keyword>
<dbReference type="AlphaFoldDB" id="A0A1B0DB53"/>
<dbReference type="GO" id="GO:0140938">
    <property type="term" value="F:histone H3 methyltransferase activity"/>
    <property type="evidence" value="ECO:0007669"/>
    <property type="project" value="UniProtKB-ARBA"/>
</dbReference>
<dbReference type="SMART" id="SM00249">
    <property type="entry name" value="PHD"/>
    <property type="match status" value="1"/>
</dbReference>
<dbReference type="InterPro" id="IPR050777">
    <property type="entry name" value="SET2_Histone-Lys_MeTrsfase"/>
</dbReference>
<evidence type="ECO:0000313" key="13">
    <source>
        <dbReference type="Proteomes" id="UP000092462"/>
    </source>
</evidence>
<dbReference type="CDD" id="cd05838">
    <property type="entry name" value="PWWP_NSD_rpt2"/>
    <property type="match status" value="1"/>
</dbReference>
<sequence>TPRCVPAGCEILSSTRLICPKHWKSSGKHINVNWCFICAEGGNLLCCDNCPSAVHEICAKTSATSESYICDDCESGRTMVYGNIVWAKQAGYRWWPAFIVTENCVPDSLLNTKHSRGDIGVFFLGTHNWAWLPRKRMFLYQEDDAECKAKKSDLQTYALALKEAENLYRVLKDIEAQCTEKIISKIEPPSYKKIIRNLPVAPVTVKDTITDYDDTSFRCTCDEFDKCGSQSSCCNRNLQIECTETNCNLQSCENRRFVNREYPQTEIVLTPNCGFGLVAKEDIREGDFVIEYVGEILNEAEVERRIKYKREERNNVYYFLTLTKDLTIDAEHKGNNARFINHSCDPNCVTQKWSVNGSTRVGIFALQDIPQGTELTFDYHWEKRDSVGTVCRCGALKCSGLIGSERPPRPPIRKKIVKYKSSKAV</sequence>
<keyword evidence="13" id="KW-1185">Reference proteome</keyword>
<dbReference type="InterPro" id="IPR006560">
    <property type="entry name" value="AWS_dom"/>
</dbReference>
<keyword evidence="10" id="KW-0862">Zinc</keyword>
<accession>A0A1B0DB53</accession>
<dbReference type="SUPFAM" id="SSF82199">
    <property type="entry name" value="SET domain"/>
    <property type="match status" value="1"/>
</dbReference>
<dbReference type="PROSITE" id="PS50868">
    <property type="entry name" value="POST_SET"/>
    <property type="match status" value="1"/>
</dbReference>
<dbReference type="SMART" id="SM00293">
    <property type="entry name" value="PWWP"/>
    <property type="match status" value="1"/>
</dbReference>
<dbReference type="GO" id="GO:0016279">
    <property type="term" value="F:protein-lysine N-methyltransferase activity"/>
    <property type="evidence" value="ECO:0007669"/>
    <property type="project" value="UniProtKB-ARBA"/>
</dbReference>
<evidence type="ECO:0000256" key="10">
    <source>
        <dbReference type="ARBA" id="ARBA00022833"/>
    </source>
</evidence>
<evidence type="ECO:0000256" key="5">
    <source>
        <dbReference type="ARBA" id="ARBA00022603"/>
    </source>
</evidence>
<dbReference type="InterPro" id="IPR046341">
    <property type="entry name" value="SET_dom_sf"/>
</dbReference>
<protein>
    <submittedName>
        <fullName evidence="12">Histone-lysine N-methyltransferase</fullName>
    </submittedName>
</protein>
<evidence type="ECO:0000256" key="11">
    <source>
        <dbReference type="ARBA" id="ARBA00023242"/>
    </source>
</evidence>
<dbReference type="PROSITE" id="PS01359">
    <property type="entry name" value="ZF_PHD_1"/>
    <property type="match status" value="1"/>
</dbReference>
<dbReference type="PANTHER" id="PTHR22884">
    <property type="entry name" value="SET DOMAIN PROTEINS"/>
    <property type="match status" value="1"/>
</dbReference>
<dbReference type="GO" id="GO:0005634">
    <property type="term" value="C:nucleus"/>
    <property type="evidence" value="ECO:0007669"/>
    <property type="project" value="UniProtKB-SubCell"/>
</dbReference>
<dbReference type="PROSITE" id="PS50812">
    <property type="entry name" value="PWWP"/>
    <property type="match status" value="1"/>
</dbReference>
<dbReference type="VEuPathDB" id="VectorBase:PPAI004950"/>
<dbReference type="Gene3D" id="3.30.40.10">
    <property type="entry name" value="Zinc/RING finger domain, C3HC4 (zinc finger)"/>
    <property type="match status" value="1"/>
</dbReference>
<dbReference type="Pfam" id="PF00856">
    <property type="entry name" value="SET"/>
    <property type="match status" value="1"/>
</dbReference>
<dbReference type="Gene3D" id="2.30.30.140">
    <property type="match status" value="1"/>
</dbReference>
<keyword evidence="6" id="KW-0808">Transferase</keyword>
<evidence type="ECO:0000256" key="8">
    <source>
        <dbReference type="ARBA" id="ARBA00022723"/>
    </source>
</evidence>
<dbReference type="VEuPathDB" id="VectorBase:PPAPM1_001846"/>
<dbReference type="InterPro" id="IPR011011">
    <property type="entry name" value="Znf_FYVE_PHD"/>
</dbReference>